<dbReference type="InParanoid" id="A0A369JQ87"/>
<comment type="caution">
    <text evidence="3">The sequence shown here is derived from an EMBL/GenBank/DDBJ whole genome shotgun (WGS) entry which is preliminary data.</text>
</comment>
<dbReference type="STRING" id="39966.A0A369JQ87"/>
<gene>
    <name evidence="3" type="ORF">Hypma_008472</name>
</gene>
<reference evidence="3" key="1">
    <citation type="submission" date="2018-04" db="EMBL/GenBank/DDBJ databases">
        <title>Whole genome sequencing of Hypsizygus marmoreus.</title>
        <authorList>
            <person name="Choi I.-G."/>
            <person name="Min B."/>
            <person name="Kim J.-G."/>
            <person name="Kim S."/>
            <person name="Oh Y.-L."/>
            <person name="Kong W.-S."/>
            <person name="Park H."/>
            <person name="Jeong J."/>
            <person name="Song E.-S."/>
        </authorList>
    </citation>
    <scope>NUCLEOTIDE SEQUENCE [LARGE SCALE GENOMIC DNA]</scope>
    <source>
        <strain evidence="3">51987-8</strain>
    </source>
</reference>
<dbReference type="SUPFAM" id="SSF81383">
    <property type="entry name" value="F-box domain"/>
    <property type="match status" value="1"/>
</dbReference>
<evidence type="ECO:0000259" key="2">
    <source>
        <dbReference type="PROSITE" id="PS50181"/>
    </source>
</evidence>
<feature type="domain" description="F-box" evidence="2">
    <location>
        <begin position="66"/>
        <end position="115"/>
    </location>
</feature>
<dbReference type="EMBL" id="LUEZ02000044">
    <property type="protein sequence ID" value="RDB24429.1"/>
    <property type="molecule type" value="Genomic_DNA"/>
</dbReference>
<evidence type="ECO:0000256" key="1">
    <source>
        <dbReference type="SAM" id="MobiDB-lite"/>
    </source>
</evidence>
<sequence length="714" mass="81888">MAKAPKSLADTPRNARDGLPKKPKIAHASELKHGEDEKHGSSLRNGENVSTNQNHALWRRNTKGMLALLPDLPLDVLFEIFGHLLPADILHLTRTTKVFRRVLLHRSAISIWKAALANVPTLPECPPDMSLPGWTNLVFDSHCHNCGNAHVRNVLDFNLHVRLCGKCAKICLFSAKNLDEKSKRDKLILRCVPFSKWNNGDIQFCLLAAKNDFLKKMGDPNRDRNAFVKDRTTAIKVRKEHAKRCKVWFEKQVAQSQREVNKIKNERKEAITKKLNELGYKEETKYLEKLAVDALYSWPPPVICLLHEHPSVKVPKPLTEQMWLNMKPKMIAYMADVKAYRANEERLSLLEDRRILAHRAWRNYREKHPTTRFMPSPVTILEWPLVRSQIELPSEHAVTEVTFRVLFDKELPGFLAEFWQVEADKLARKHPCNWPCIPTDIYGSGVHKLELAICVFKCRGGIHLRDPECDPDTEFEPPLFYPEFLHHPCNSIGYRHGRDPEAETDEEVDALDSNPSLSVDKQYKGCRRKAWSSQKLDPDEKASRVVKTIVEACGQDPRTTTVTAMDQLDPRLVCLKCTFGAKPDGERLCSVWTWRNAVNHCMKVHWGSSAVTWQKISDEDVVQARVLEAKEPERRHLSPLRPKIWRCTGCVDDTQDPGRMTMDEVLTHYDYVHGLDEVEAYEEGELYMKAPECAPPQPLTVKMIPKEVKPAQDI</sequence>
<dbReference type="InterPro" id="IPR001810">
    <property type="entry name" value="F-box_dom"/>
</dbReference>
<protein>
    <recommendedName>
        <fullName evidence="2">F-box domain-containing protein</fullName>
    </recommendedName>
</protein>
<dbReference type="AlphaFoldDB" id="A0A369JQ87"/>
<feature type="compositionally biased region" description="Basic and acidic residues" evidence="1">
    <location>
        <begin position="27"/>
        <end position="40"/>
    </location>
</feature>
<dbReference type="Proteomes" id="UP000076154">
    <property type="component" value="Unassembled WGS sequence"/>
</dbReference>
<evidence type="ECO:0000313" key="4">
    <source>
        <dbReference type="Proteomes" id="UP000076154"/>
    </source>
</evidence>
<accession>A0A369JQ87</accession>
<dbReference type="OrthoDB" id="2322499at2759"/>
<proteinExistence type="predicted"/>
<organism evidence="3 4">
    <name type="scientific">Hypsizygus marmoreus</name>
    <name type="common">White beech mushroom</name>
    <name type="synonym">Agaricus marmoreus</name>
    <dbReference type="NCBI Taxonomy" id="39966"/>
    <lineage>
        <taxon>Eukaryota</taxon>
        <taxon>Fungi</taxon>
        <taxon>Dikarya</taxon>
        <taxon>Basidiomycota</taxon>
        <taxon>Agaricomycotina</taxon>
        <taxon>Agaricomycetes</taxon>
        <taxon>Agaricomycetidae</taxon>
        <taxon>Agaricales</taxon>
        <taxon>Tricholomatineae</taxon>
        <taxon>Lyophyllaceae</taxon>
        <taxon>Hypsizygus</taxon>
    </lineage>
</organism>
<keyword evidence="4" id="KW-1185">Reference proteome</keyword>
<dbReference type="InterPro" id="IPR036047">
    <property type="entry name" value="F-box-like_dom_sf"/>
</dbReference>
<evidence type="ECO:0000313" key="3">
    <source>
        <dbReference type="EMBL" id="RDB24429.1"/>
    </source>
</evidence>
<feature type="region of interest" description="Disordered" evidence="1">
    <location>
        <begin position="1"/>
        <end position="50"/>
    </location>
</feature>
<name>A0A369JQ87_HYPMA</name>
<dbReference type="PROSITE" id="PS50181">
    <property type="entry name" value="FBOX"/>
    <property type="match status" value="1"/>
</dbReference>